<accession>A0ABT7P3E8</accession>
<sequence>MYTTIPVRYRDYANYQWHSDIRLQGAITADQITALRAALLDGALYCPLQVGLTHLGAAESSLFPGVNDHGWHEMDLGTITVDDAPLPPLGCVTGPDDGGPVAEFIARMHRAAATGWQPLLPGMVSGI</sequence>
<reference evidence="1" key="1">
    <citation type="submission" date="2023-06" db="EMBL/GenBank/DDBJ databases">
        <title>Itaconate inhibition of nontuberculous mycobacteria.</title>
        <authorList>
            <person name="Breen P."/>
            <person name="Zimbric M."/>
            <person name="Caverly L."/>
        </authorList>
    </citation>
    <scope>NUCLEOTIDE SEQUENCE</scope>
    <source>
        <strain evidence="1">FLAC1071</strain>
    </source>
</reference>
<organism evidence="1 2">
    <name type="scientific">Mycobacterium intracellulare subsp. chimaera</name>
    <dbReference type="NCBI Taxonomy" id="222805"/>
    <lineage>
        <taxon>Bacteria</taxon>
        <taxon>Bacillati</taxon>
        <taxon>Actinomycetota</taxon>
        <taxon>Actinomycetes</taxon>
        <taxon>Mycobacteriales</taxon>
        <taxon>Mycobacteriaceae</taxon>
        <taxon>Mycobacterium</taxon>
        <taxon>Mycobacterium avium complex (MAC)</taxon>
    </lineage>
</organism>
<keyword evidence="2" id="KW-1185">Reference proteome</keyword>
<evidence type="ECO:0000313" key="1">
    <source>
        <dbReference type="EMBL" id="MDM3927797.1"/>
    </source>
</evidence>
<name>A0ABT7P3E8_MYCIT</name>
<dbReference type="RefSeq" id="WP_069954031.1">
    <property type="nucleotide sequence ID" value="NZ_CP012886.2"/>
</dbReference>
<gene>
    <name evidence="1" type="ORF">QRB35_17450</name>
</gene>
<evidence type="ECO:0000313" key="2">
    <source>
        <dbReference type="Proteomes" id="UP001529272"/>
    </source>
</evidence>
<proteinExistence type="predicted"/>
<dbReference type="Proteomes" id="UP001529272">
    <property type="component" value="Unassembled WGS sequence"/>
</dbReference>
<protein>
    <submittedName>
        <fullName evidence="1">Uncharacterized protein</fullName>
    </submittedName>
</protein>
<comment type="caution">
    <text evidence="1">The sequence shown here is derived from an EMBL/GenBank/DDBJ whole genome shotgun (WGS) entry which is preliminary data.</text>
</comment>
<reference evidence="1" key="2">
    <citation type="submission" date="2023-06" db="EMBL/GenBank/DDBJ databases">
        <authorList>
            <person name="Spilker T."/>
        </authorList>
    </citation>
    <scope>NUCLEOTIDE SEQUENCE</scope>
    <source>
        <strain evidence="1">FLAC1071</strain>
    </source>
</reference>
<dbReference type="EMBL" id="JASZZX010000016">
    <property type="protein sequence ID" value="MDM3927797.1"/>
    <property type="molecule type" value="Genomic_DNA"/>
</dbReference>